<accession>A0A2M7XED5</accession>
<keyword evidence="1" id="KW-0732">Signal</keyword>
<evidence type="ECO:0000313" key="2">
    <source>
        <dbReference type="EMBL" id="PJA46237.1"/>
    </source>
</evidence>
<evidence type="ECO:0000256" key="1">
    <source>
        <dbReference type="SAM" id="SignalP"/>
    </source>
</evidence>
<reference evidence="3" key="1">
    <citation type="submission" date="2017-09" db="EMBL/GenBank/DDBJ databases">
        <title>Depth-based differentiation of microbial function through sediment-hosted aquifers and enrichment of novel symbionts in the deep terrestrial subsurface.</title>
        <authorList>
            <person name="Probst A.J."/>
            <person name="Ladd B."/>
            <person name="Jarett J.K."/>
            <person name="Geller-Mcgrath D.E."/>
            <person name="Sieber C.M.K."/>
            <person name="Emerson J.B."/>
            <person name="Anantharaman K."/>
            <person name="Thomas B.C."/>
            <person name="Malmstrom R."/>
            <person name="Stieglmeier M."/>
            <person name="Klingl A."/>
            <person name="Woyke T."/>
            <person name="Ryan C.M."/>
            <person name="Banfield J.F."/>
        </authorList>
    </citation>
    <scope>NUCLEOTIDE SEQUENCE [LARGE SCALE GENOMIC DNA]</scope>
</reference>
<dbReference type="Gene3D" id="3.40.190.10">
    <property type="entry name" value="Periplasmic binding protein-like II"/>
    <property type="match status" value="1"/>
</dbReference>
<organism evidence="2 3">
    <name type="scientific">Candidatus Uhrbacteria bacterium CG_4_9_14_3_um_filter_41_35</name>
    <dbReference type="NCBI Taxonomy" id="1975034"/>
    <lineage>
        <taxon>Bacteria</taxon>
        <taxon>Candidatus Uhriibacteriota</taxon>
    </lineage>
</organism>
<comment type="caution">
    <text evidence="2">The sequence shown here is derived from an EMBL/GenBank/DDBJ whole genome shotgun (WGS) entry which is preliminary data.</text>
</comment>
<gene>
    <name evidence="2" type="ORF">CO173_03390</name>
</gene>
<dbReference type="PANTHER" id="PTHR43649:SF12">
    <property type="entry name" value="DIACETYLCHITOBIOSE BINDING PROTEIN DASA"/>
    <property type="match status" value="1"/>
</dbReference>
<feature type="chain" id="PRO_5014824868" description="ABC transporter substrate-binding protein" evidence="1">
    <location>
        <begin position="24"/>
        <end position="466"/>
    </location>
</feature>
<dbReference type="PANTHER" id="PTHR43649">
    <property type="entry name" value="ARABINOSE-BINDING PROTEIN-RELATED"/>
    <property type="match status" value="1"/>
</dbReference>
<dbReference type="PROSITE" id="PS51257">
    <property type="entry name" value="PROKAR_LIPOPROTEIN"/>
    <property type="match status" value="1"/>
</dbReference>
<evidence type="ECO:0008006" key="4">
    <source>
        <dbReference type="Google" id="ProtNLM"/>
    </source>
</evidence>
<name>A0A2M7XED5_9BACT</name>
<proteinExistence type="predicted"/>
<protein>
    <recommendedName>
        <fullName evidence="4">ABC transporter substrate-binding protein</fullName>
    </recommendedName>
</protein>
<evidence type="ECO:0000313" key="3">
    <source>
        <dbReference type="Proteomes" id="UP000231263"/>
    </source>
</evidence>
<dbReference type="InterPro" id="IPR006059">
    <property type="entry name" value="SBP"/>
</dbReference>
<dbReference type="InterPro" id="IPR050490">
    <property type="entry name" value="Bact_solute-bd_prot1"/>
</dbReference>
<dbReference type="EMBL" id="PFWT01000013">
    <property type="protein sequence ID" value="PJA46237.1"/>
    <property type="molecule type" value="Genomic_DNA"/>
</dbReference>
<dbReference type="Pfam" id="PF01547">
    <property type="entry name" value="SBP_bac_1"/>
    <property type="match status" value="1"/>
</dbReference>
<dbReference type="SUPFAM" id="SSF53850">
    <property type="entry name" value="Periplasmic binding protein-like II"/>
    <property type="match status" value="1"/>
</dbReference>
<feature type="signal peptide" evidence="1">
    <location>
        <begin position="1"/>
        <end position="23"/>
    </location>
</feature>
<sequence length="466" mass="52052">MKRFFKPVSLIMLLALFITTGQGCFGGGSAPVEVPATPVTLEYWRVFDGEDTYKDIISRYRQLHPNVTINYKRIRFADYDTELIRALAEGRGPDILNIHNTRLREFQNILAPMPDTVTISESRQTGGLQNKVITVAVEKQTLSQKILKQAFVDQVAQDVILDYQPDPDLPVESRVYGLPMSLDSLVLYYNRDLLNTAGIATPPQTWEEFQQAIIAITAYDAAGEIAQSGGAIGTAENVERSTDLLTLLMMQNGSQMTDDRGRVTFNLIPTDAPEGVFPALDATEFYTDFANPTKEVYTWNKSFPTSFEAFANGQTAFFFGYSYHLPLIKTTAPKLNFGTAKVPQISGGREVNFANYWVESVAKTSKNQDWAWDFVQFAAQEEQVASYLQKARKPSALRNLIGTQVNDEELGVFAEQTLTARSWYRGNDAPKAETALKDLINTILLNPEDRAAVINLSAKKVADTYR</sequence>
<dbReference type="AlphaFoldDB" id="A0A2M7XED5"/>
<dbReference type="Proteomes" id="UP000231263">
    <property type="component" value="Unassembled WGS sequence"/>
</dbReference>